<evidence type="ECO:0000256" key="3">
    <source>
        <dbReference type="ARBA" id="ARBA00022692"/>
    </source>
</evidence>
<keyword evidence="5" id="KW-0770">Synapse</keyword>
<keyword evidence="12" id="KW-0407">Ion channel</keyword>
<feature type="transmembrane region" description="Helical" evidence="14">
    <location>
        <begin position="301"/>
        <end position="322"/>
    </location>
</feature>
<evidence type="ECO:0000259" key="15">
    <source>
        <dbReference type="SMART" id="SM00079"/>
    </source>
</evidence>
<feature type="transmembrane region" description="Helical" evidence="14">
    <location>
        <begin position="380"/>
        <end position="402"/>
    </location>
</feature>
<dbReference type="Gene3D" id="1.10.287.70">
    <property type="match status" value="1"/>
</dbReference>
<keyword evidence="10" id="KW-0628">Postsynaptic cell membrane</keyword>
<dbReference type="EMBL" id="JAODUP010000578">
    <property type="protein sequence ID" value="KAK2146937.1"/>
    <property type="molecule type" value="Genomic_DNA"/>
</dbReference>
<dbReference type="InterPro" id="IPR019594">
    <property type="entry name" value="Glu/Gly-bd"/>
</dbReference>
<dbReference type="InterPro" id="IPR028082">
    <property type="entry name" value="Peripla_BP_I"/>
</dbReference>
<name>A0AAD9J5E0_9ANNE</name>
<evidence type="ECO:0000256" key="9">
    <source>
        <dbReference type="ARBA" id="ARBA00023180"/>
    </source>
</evidence>
<evidence type="ECO:0000256" key="11">
    <source>
        <dbReference type="ARBA" id="ARBA00023286"/>
    </source>
</evidence>
<protein>
    <submittedName>
        <fullName evidence="17">Uncharacterized protein</fullName>
    </submittedName>
</protein>
<evidence type="ECO:0000256" key="7">
    <source>
        <dbReference type="ARBA" id="ARBA00023136"/>
    </source>
</evidence>
<evidence type="ECO:0000256" key="10">
    <source>
        <dbReference type="ARBA" id="ARBA00023257"/>
    </source>
</evidence>
<dbReference type="InterPro" id="IPR015683">
    <property type="entry name" value="Ionotropic_Glu_rcpt"/>
</dbReference>
<comment type="caution">
    <text evidence="17">The sequence shown here is derived from an EMBL/GenBank/DDBJ whole genome shotgun (WGS) entry which is preliminary data.</text>
</comment>
<dbReference type="GO" id="GO:0015276">
    <property type="term" value="F:ligand-gated monoatomic ion channel activity"/>
    <property type="evidence" value="ECO:0007669"/>
    <property type="project" value="InterPro"/>
</dbReference>
<keyword evidence="11" id="KW-1071">Ligand-gated ion channel</keyword>
<evidence type="ECO:0000256" key="5">
    <source>
        <dbReference type="ARBA" id="ARBA00023018"/>
    </source>
</evidence>
<keyword evidence="2" id="KW-0813">Transport</keyword>
<dbReference type="SMART" id="SM00918">
    <property type="entry name" value="Lig_chan-Glu_bd"/>
    <property type="match status" value="1"/>
</dbReference>
<dbReference type="InterPro" id="IPR001828">
    <property type="entry name" value="ANF_lig-bd_rcpt"/>
</dbReference>
<dbReference type="SUPFAM" id="SSF53850">
    <property type="entry name" value="Periplasmic binding protein-like II"/>
    <property type="match status" value="1"/>
</dbReference>
<dbReference type="Gene3D" id="3.40.190.10">
    <property type="entry name" value="Periplasmic binding protein-like II"/>
    <property type="match status" value="1"/>
</dbReference>
<reference evidence="17" key="1">
    <citation type="journal article" date="2023" name="Mol. Biol. Evol.">
        <title>Third-Generation Sequencing Reveals the Adaptive Role of the Epigenome in Three Deep-Sea Polychaetes.</title>
        <authorList>
            <person name="Perez M."/>
            <person name="Aroh O."/>
            <person name="Sun Y."/>
            <person name="Lan Y."/>
            <person name="Juniper S.K."/>
            <person name="Young C.R."/>
            <person name="Angers B."/>
            <person name="Qian P.Y."/>
        </authorList>
    </citation>
    <scope>NUCLEOTIDE SEQUENCE</scope>
    <source>
        <strain evidence="17">P08H-3</strain>
    </source>
</reference>
<evidence type="ECO:0000256" key="8">
    <source>
        <dbReference type="ARBA" id="ARBA00023170"/>
    </source>
</evidence>
<evidence type="ECO:0000313" key="18">
    <source>
        <dbReference type="Proteomes" id="UP001208570"/>
    </source>
</evidence>
<evidence type="ECO:0000256" key="2">
    <source>
        <dbReference type="ARBA" id="ARBA00022448"/>
    </source>
</evidence>
<dbReference type="Gene3D" id="3.40.50.2300">
    <property type="match status" value="2"/>
</dbReference>
<keyword evidence="7 14" id="KW-0472">Membrane</keyword>
<dbReference type="SMART" id="SM00079">
    <property type="entry name" value="PBPe"/>
    <property type="match status" value="1"/>
</dbReference>
<dbReference type="InterPro" id="IPR001320">
    <property type="entry name" value="Iontro_rcpt_C"/>
</dbReference>
<keyword evidence="3 14" id="KW-0812">Transmembrane</keyword>
<keyword evidence="18" id="KW-1185">Reference proteome</keyword>
<evidence type="ECO:0000256" key="13">
    <source>
        <dbReference type="ARBA" id="ARBA00034100"/>
    </source>
</evidence>
<dbReference type="AlphaFoldDB" id="A0AAD9J5E0"/>
<keyword evidence="4 14" id="KW-1133">Transmembrane helix</keyword>
<feature type="transmembrane region" description="Helical" evidence="14">
    <location>
        <begin position="523"/>
        <end position="544"/>
    </location>
</feature>
<dbReference type="SUPFAM" id="SSF53822">
    <property type="entry name" value="Periplasmic binding protein-like I"/>
    <property type="match status" value="1"/>
</dbReference>
<dbReference type="Pfam" id="PF10613">
    <property type="entry name" value="Lig_chan-Glu_bd"/>
    <property type="match status" value="1"/>
</dbReference>
<evidence type="ECO:0000256" key="1">
    <source>
        <dbReference type="ARBA" id="ARBA00004141"/>
    </source>
</evidence>
<proteinExistence type="predicted"/>
<feature type="domain" description="Ionotropic glutamate receptor C-terminal" evidence="15">
    <location>
        <begin position="205"/>
        <end position="496"/>
    </location>
</feature>
<evidence type="ECO:0000313" key="17">
    <source>
        <dbReference type="EMBL" id="KAK2146937.1"/>
    </source>
</evidence>
<evidence type="ECO:0000256" key="14">
    <source>
        <dbReference type="SAM" id="Phobius"/>
    </source>
</evidence>
<evidence type="ECO:0000256" key="4">
    <source>
        <dbReference type="ARBA" id="ARBA00022989"/>
    </source>
</evidence>
<organism evidence="17 18">
    <name type="scientific">Paralvinella palmiformis</name>
    <dbReference type="NCBI Taxonomy" id="53620"/>
    <lineage>
        <taxon>Eukaryota</taxon>
        <taxon>Metazoa</taxon>
        <taxon>Spiralia</taxon>
        <taxon>Lophotrochozoa</taxon>
        <taxon>Annelida</taxon>
        <taxon>Polychaeta</taxon>
        <taxon>Sedentaria</taxon>
        <taxon>Canalipalpata</taxon>
        <taxon>Terebellida</taxon>
        <taxon>Terebelliformia</taxon>
        <taxon>Alvinellidae</taxon>
        <taxon>Paralvinella</taxon>
    </lineage>
</organism>
<evidence type="ECO:0000256" key="6">
    <source>
        <dbReference type="ARBA" id="ARBA00023065"/>
    </source>
</evidence>
<dbReference type="GO" id="GO:0045211">
    <property type="term" value="C:postsynaptic membrane"/>
    <property type="evidence" value="ECO:0007669"/>
    <property type="project" value="UniProtKB-SubCell"/>
</dbReference>
<gene>
    <name evidence="17" type="ORF">LSH36_578g01076</name>
</gene>
<dbReference type="Proteomes" id="UP001208570">
    <property type="component" value="Unassembled WGS sequence"/>
</dbReference>
<dbReference type="PANTHER" id="PTHR18966">
    <property type="entry name" value="IONOTROPIC GLUTAMATE RECEPTOR"/>
    <property type="match status" value="1"/>
</dbReference>
<sequence>MQMSTPDSFQSEAIIDLMKIYGWKRFAIIASVADYARTGLTILQNRAVKRGLTTTSVFYFHSSCDTPDESLKPILYEIKKKDVPAYVQGLIGTRQLSAQGELYHHFDQLWENKSVSDSDKVYAMYVFDSVLAIAYGVRDYLKDGHVINPPYFDENVCEESSIKRWSDGKLLMEYISRVSDDGVAHHINFTTLHYPIITNYEIVNLRKNGWNKEPPFTMKDNSDVGQSGLSKYKGYCIDLLNALQATLGFRYDLFLVPDGHYGLQDPETGHWNDLGNIILMPRDSAPRRSFFAFLSPFSNSLWLALGAACVLCAVVTTLVSWLSPYGTRRRWKPDQDPGRGEPNRNALSLWNSLWNAFSLWMVQGAEVTPRCLSGRLVYGAWYFTVMVVSATYTANLAAVLTVQRLDNGINNVEDLVSQKEITYAKRYAFILDSFLLEYAANQLPCHVKTVGRLFHQFGYGLGLQKNSPYLDLFSLEVLKLRQNGFLNTLYAKWVTSGVCDEDSQVSSTHYGTQQATLVQMTGVLTLMAGIMVLAMILILFECCVAARKDTKLRVGVKVC</sequence>
<comment type="subcellular location">
    <subcellularLocation>
        <location evidence="1">Membrane</location>
        <topology evidence="1">Multi-pass membrane protein</topology>
    </subcellularLocation>
    <subcellularLocation>
        <location evidence="13">Postsynaptic cell membrane</location>
    </subcellularLocation>
</comment>
<accession>A0AAD9J5E0</accession>
<dbReference type="Pfam" id="PF01094">
    <property type="entry name" value="ANF_receptor"/>
    <property type="match status" value="2"/>
</dbReference>
<keyword evidence="9" id="KW-0325">Glycoprotein</keyword>
<evidence type="ECO:0000256" key="12">
    <source>
        <dbReference type="ARBA" id="ARBA00023303"/>
    </source>
</evidence>
<keyword evidence="6" id="KW-0406">Ion transport</keyword>
<dbReference type="Pfam" id="PF00060">
    <property type="entry name" value="Lig_chan"/>
    <property type="match status" value="1"/>
</dbReference>
<evidence type="ECO:0000259" key="16">
    <source>
        <dbReference type="SMART" id="SM00918"/>
    </source>
</evidence>
<keyword evidence="8" id="KW-0675">Receptor</keyword>
<feature type="domain" description="Ionotropic glutamate receptor L-glutamate and glycine-binding" evidence="16">
    <location>
        <begin position="215"/>
        <end position="280"/>
    </location>
</feature>